<sequence>MWHCYGLLLAQIWQTGAVRPSAIIPRCMWARSSCHMCQMWAGSGLTICCYLGSPISQNEFIQSFAEEVTEEIRKEIKLSGMYAVMADEARDGKTEQLAVCVRYVNSDGKVVEHFLGLQELKVFDAKTIINTIEALLDANDLGNLTCVAQTYDGA</sequence>
<protein>
    <recommendedName>
        <fullName evidence="2">DUF4371 domain-containing protein</fullName>
    </recommendedName>
</protein>
<feature type="chain" id="PRO_5044784853" description="DUF4371 domain-containing protein" evidence="1">
    <location>
        <begin position="18"/>
        <end position="154"/>
    </location>
</feature>
<dbReference type="EMBL" id="JAMKFB020000072">
    <property type="protein sequence ID" value="KAL0153837.1"/>
    <property type="molecule type" value="Genomic_DNA"/>
</dbReference>
<dbReference type="InterPro" id="IPR025398">
    <property type="entry name" value="DUF4371"/>
</dbReference>
<proteinExistence type="predicted"/>
<dbReference type="Proteomes" id="UP001529510">
    <property type="component" value="Unassembled WGS sequence"/>
</dbReference>
<accession>A0ABD0MYD0</accession>
<dbReference type="PANTHER" id="PTHR45749:SF21">
    <property type="entry name" value="DUF4371 DOMAIN-CONTAINING PROTEIN"/>
    <property type="match status" value="1"/>
</dbReference>
<keyword evidence="1" id="KW-0732">Signal</keyword>
<feature type="non-terminal residue" evidence="3">
    <location>
        <position position="154"/>
    </location>
</feature>
<comment type="caution">
    <text evidence="3">The sequence shown here is derived from an EMBL/GenBank/DDBJ whole genome shotgun (WGS) entry which is preliminary data.</text>
</comment>
<keyword evidence="4" id="KW-1185">Reference proteome</keyword>
<feature type="domain" description="DUF4371" evidence="2">
    <location>
        <begin position="51"/>
        <end position="154"/>
    </location>
</feature>
<evidence type="ECO:0000256" key="1">
    <source>
        <dbReference type="SAM" id="SignalP"/>
    </source>
</evidence>
<evidence type="ECO:0000259" key="2">
    <source>
        <dbReference type="Pfam" id="PF14291"/>
    </source>
</evidence>
<organism evidence="3 4">
    <name type="scientific">Cirrhinus mrigala</name>
    <name type="common">Mrigala</name>
    <dbReference type="NCBI Taxonomy" id="683832"/>
    <lineage>
        <taxon>Eukaryota</taxon>
        <taxon>Metazoa</taxon>
        <taxon>Chordata</taxon>
        <taxon>Craniata</taxon>
        <taxon>Vertebrata</taxon>
        <taxon>Euteleostomi</taxon>
        <taxon>Actinopterygii</taxon>
        <taxon>Neopterygii</taxon>
        <taxon>Teleostei</taxon>
        <taxon>Ostariophysi</taxon>
        <taxon>Cypriniformes</taxon>
        <taxon>Cyprinidae</taxon>
        <taxon>Labeoninae</taxon>
        <taxon>Labeonini</taxon>
        <taxon>Cirrhinus</taxon>
    </lineage>
</organism>
<gene>
    <name evidence="3" type="ORF">M9458_050867</name>
</gene>
<dbReference type="PANTHER" id="PTHR45749">
    <property type="match status" value="1"/>
</dbReference>
<evidence type="ECO:0000313" key="3">
    <source>
        <dbReference type="EMBL" id="KAL0153837.1"/>
    </source>
</evidence>
<reference evidence="3 4" key="1">
    <citation type="submission" date="2024-05" db="EMBL/GenBank/DDBJ databases">
        <title>Genome sequencing and assembly of Indian major carp, Cirrhinus mrigala (Hamilton, 1822).</title>
        <authorList>
            <person name="Mohindra V."/>
            <person name="Chowdhury L.M."/>
            <person name="Lal K."/>
            <person name="Jena J.K."/>
        </authorList>
    </citation>
    <scope>NUCLEOTIDE SEQUENCE [LARGE SCALE GENOMIC DNA]</scope>
    <source>
        <strain evidence="3">CM1030</strain>
        <tissue evidence="3">Blood</tissue>
    </source>
</reference>
<evidence type="ECO:0000313" key="4">
    <source>
        <dbReference type="Proteomes" id="UP001529510"/>
    </source>
</evidence>
<name>A0ABD0MYD0_CIRMR</name>
<feature type="signal peptide" evidence="1">
    <location>
        <begin position="1"/>
        <end position="17"/>
    </location>
</feature>
<dbReference type="AlphaFoldDB" id="A0ABD0MYD0"/>
<dbReference type="Pfam" id="PF14291">
    <property type="entry name" value="DUF4371"/>
    <property type="match status" value="1"/>
</dbReference>